<feature type="compositionally biased region" description="Low complexity" evidence="1">
    <location>
        <begin position="35"/>
        <end position="51"/>
    </location>
</feature>
<evidence type="ECO:0000256" key="1">
    <source>
        <dbReference type="SAM" id="MobiDB-lite"/>
    </source>
</evidence>
<dbReference type="eggNOG" id="COG2356">
    <property type="taxonomic scope" value="Bacteria"/>
</dbReference>
<reference evidence="3 4" key="1">
    <citation type="submission" date="2012-02" db="EMBL/GenBank/DDBJ databases">
        <title>Whole genome shotgun sequence of Gordonia sputi NBRC 100414.</title>
        <authorList>
            <person name="Yoshida I."/>
            <person name="Hosoyama A."/>
            <person name="Tsuchikane K."/>
            <person name="Katsumata H."/>
            <person name="Yamazaki S."/>
            <person name="Fujita N."/>
        </authorList>
    </citation>
    <scope>NUCLEOTIDE SEQUENCE [LARGE SCALE GENOMIC DNA]</scope>
    <source>
        <strain evidence="3 4">NBRC 100414</strain>
    </source>
</reference>
<dbReference type="EMBL" id="BAFC01000016">
    <property type="protein sequence ID" value="GAB37584.1"/>
    <property type="molecule type" value="Genomic_DNA"/>
</dbReference>
<gene>
    <name evidence="3" type="ORF">GOSPT_016_00230</name>
</gene>
<evidence type="ECO:0000259" key="2">
    <source>
        <dbReference type="Pfam" id="PF07510"/>
    </source>
</evidence>
<sequence>MVVVVLVATGPAPDAQTAAPASDTRSAQPTPSPEPSAATTSPTTTSIDASPLSPEAAEALATLGELAVKGRAPRTGYARSQFGQTWSDDVNVESGHNGCDTRNDILKRDLTGVEFAPGTRDCVVVAGVLNDPYSGRTVDFRRGAESSMVQIDHVVSLSNAWQTGAQALTLDQRTDLANDPRNLQATYGPLNQQKGAGDAATWLPPAKAYRCTYAARQIRVKKTYSLWVTPPERDALARILDGCTRA</sequence>
<dbReference type="Proteomes" id="UP000005845">
    <property type="component" value="Unassembled WGS sequence"/>
</dbReference>
<dbReference type="PANTHER" id="PTHR24094:SF15">
    <property type="entry name" value="AMP-DEPENDENT SYNTHETASE_LIGASE DOMAIN-CONTAINING PROTEIN-RELATED"/>
    <property type="match status" value="1"/>
</dbReference>
<protein>
    <recommendedName>
        <fullName evidence="2">GmrSD restriction endonucleases C-terminal domain-containing protein</fullName>
    </recommendedName>
</protein>
<evidence type="ECO:0000313" key="3">
    <source>
        <dbReference type="EMBL" id="GAB37584.1"/>
    </source>
</evidence>
<organism evidence="3 4">
    <name type="scientific">Gordonia sputi NBRC 100414</name>
    <dbReference type="NCBI Taxonomy" id="1089453"/>
    <lineage>
        <taxon>Bacteria</taxon>
        <taxon>Bacillati</taxon>
        <taxon>Actinomycetota</taxon>
        <taxon>Actinomycetes</taxon>
        <taxon>Mycobacteriales</taxon>
        <taxon>Gordoniaceae</taxon>
        <taxon>Gordonia</taxon>
    </lineage>
</organism>
<feature type="domain" description="GmrSD restriction endonucleases C-terminal" evidence="2">
    <location>
        <begin position="100"/>
        <end position="238"/>
    </location>
</feature>
<feature type="region of interest" description="Disordered" evidence="1">
    <location>
        <begin position="8"/>
        <end position="51"/>
    </location>
</feature>
<name>H5TVS6_9ACTN</name>
<dbReference type="PANTHER" id="PTHR24094">
    <property type="entry name" value="SECRETED PROTEIN"/>
    <property type="match status" value="1"/>
</dbReference>
<comment type="caution">
    <text evidence="3">The sequence shown here is derived from an EMBL/GenBank/DDBJ whole genome shotgun (WGS) entry which is preliminary data.</text>
</comment>
<keyword evidence="4" id="KW-1185">Reference proteome</keyword>
<dbReference type="InterPro" id="IPR011089">
    <property type="entry name" value="GmrSD_C"/>
</dbReference>
<accession>H5TVS6</accession>
<dbReference type="AlphaFoldDB" id="H5TVS6"/>
<evidence type="ECO:0000313" key="4">
    <source>
        <dbReference type="Proteomes" id="UP000005845"/>
    </source>
</evidence>
<proteinExistence type="predicted"/>
<dbReference type="Pfam" id="PF07510">
    <property type="entry name" value="GmrSD_C"/>
    <property type="match status" value="1"/>
</dbReference>